<reference evidence="2" key="1">
    <citation type="submission" date="2020-08" db="EMBL/GenBank/DDBJ databases">
        <title>Multicomponent nature underlies the extraordinary mechanical properties of spider dragline silk.</title>
        <authorList>
            <person name="Kono N."/>
            <person name="Nakamura H."/>
            <person name="Mori M."/>
            <person name="Yoshida Y."/>
            <person name="Ohtoshi R."/>
            <person name="Malay A.D."/>
            <person name="Moran D.A.P."/>
            <person name="Tomita M."/>
            <person name="Numata K."/>
            <person name="Arakawa K."/>
        </authorList>
    </citation>
    <scope>NUCLEOTIDE SEQUENCE</scope>
</reference>
<comment type="caution">
    <text evidence="2">The sequence shown here is derived from an EMBL/GenBank/DDBJ whole genome shotgun (WGS) entry which is preliminary data.</text>
</comment>
<keyword evidence="3" id="KW-1185">Reference proteome</keyword>
<feature type="compositionally biased region" description="Basic and acidic residues" evidence="1">
    <location>
        <begin position="871"/>
        <end position="884"/>
    </location>
</feature>
<feature type="compositionally biased region" description="Polar residues" evidence="1">
    <location>
        <begin position="696"/>
        <end position="706"/>
    </location>
</feature>
<feature type="compositionally biased region" description="Basic and acidic residues" evidence="1">
    <location>
        <begin position="486"/>
        <end position="500"/>
    </location>
</feature>
<evidence type="ECO:0000313" key="2">
    <source>
        <dbReference type="EMBL" id="GFY44850.1"/>
    </source>
</evidence>
<feature type="region of interest" description="Disordered" evidence="1">
    <location>
        <begin position="465"/>
        <end position="543"/>
    </location>
</feature>
<accession>A0A8X7BUY5</accession>
<feature type="region of interest" description="Disordered" evidence="1">
    <location>
        <begin position="352"/>
        <end position="371"/>
    </location>
</feature>
<feature type="compositionally biased region" description="Polar residues" evidence="1">
    <location>
        <begin position="1255"/>
        <end position="1276"/>
    </location>
</feature>
<dbReference type="OrthoDB" id="10463327at2759"/>
<feature type="compositionally biased region" description="Polar residues" evidence="1">
    <location>
        <begin position="969"/>
        <end position="993"/>
    </location>
</feature>
<organism evidence="2 3">
    <name type="scientific">Trichonephila inaurata madagascariensis</name>
    <dbReference type="NCBI Taxonomy" id="2747483"/>
    <lineage>
        <taxon>Eukaryota</taxon>
        <taxon>Metazoa</taxon>
        <taxon>Ecdysozoa</taxon>
        <taxon>Arthropoda</taxon>
        <taxon>Chelicerata</taxon>
        <taxon>Arachnida</taxon>
        <taxon>Araneae</taxon>
        <taxon>Araneomorphae</taxon>
        <taxon>Entelegynae</taxon>
        <taxon>Araneoidea</taxon>
        <taxon>Nephilidae</taxon>
        <taxon>Trichonephila</taxon>
        <taxon>Trichonephila inaurata</taxon>
    </lineage>
</organism>
<feature type="compositionally biased region" description="Polar residues" evidence="1">
    <location>
        <begin position="826"/>
        <end position="835"/>
    </location>
</feature>
<feature type="compositionally biased region" description="Polar residues" evidence="1">
    <location>
        <begin position="752"/>
        <end position="762"/>
    </location>
</feature>
<feature type="compositionally biased region" description="Basic and acidic residues" evidence="1">
    <location>
        <begin position="629"/>
        <end position="657"/>
    </location>
</feature>
<evidence type="ECO:0000313" key="3">
    <source>
        <dbReference type="Proteomes" id="UP000886998"/>
    </source>
</evidence>
<feature type="region of interest" description="Disordered" evidence="1">
    <location>
        <begin position="1"/>
        <end position="70"/>
    </location>
</feature>
<gene>
    <name evidence="2" type="ORF">TNIN_326751</name>
</gene>
<feature type="compositionally biased region" description="Basic and acidic residues" evidence="1">
    <location>
        <begin position="574"/>
        <end position="583"/>
    </location>
</feature>
<feature type="compositionally biased region" description="Basic and acidic residues" evidence="1">
    <location>
        <begin position="465"/>
        <end position="475"/>
    </location>
</feature>
<feature type="region of interest" description="Disordered" evidence="1">
    <location>
        <begin position="1089"/>
        <end position="1148"/>
    </location>
</feature>
<feature type="compositionally biased region" description="Basic and acidic residues" evidence="1">
    <location>
        <begin position="595"/>
        <end position="605"/>
    </location>
</feature>
<name>A0A8X7BUY5_9ARAC</name>
<dbReference type="EMBL" id="BMAV01004436">
    <property type="protein sequence ID" value="GFY44850.1"/>
    <property type="molecule type" value="Genomic_DNA"/>
</dbReference>
<feature type="compositionally biased region" description="Basic residues" evidence="1">
    <location>
        <begin position="235"/>
        <end position="245"/>
    </location>
</feature>
<evidence type="ECO:0000256" key="1">
    <source>
        <dbReference type="SAM" id="MobiDB-lite"/>
    </source>
</evidence>
<feature type="compositionally biased region" description="Polar residues" evidence="1">
    <location>
        <begin position="50"/>
        <end position="70"/>
    </location>
</feature>
<sequence>MKSSMLHSEPDEECLVKSPKKGIHSSKKKMLSLKENESSDEEGLIKSPPKISTTMKNPTLPNPSPAQDQINAHVSSDEEGLIISPVKNYNLEFNKVPALSHIRKKQKVENVSNPNNQISYSIETKVQKCRNSDHLLNNVDIVTDKSTHAQISYVNRPPPLYKIRQKSKLKEMSNPTIPAGVKFPSKWSNSTIYNYSTAIKATTSEIDDKKESDSVNSSKGPRRSRPSIKVAFKSPAKRNSHVKKNFPKERQSYSRYEVKPNPPFRTLYSARAARRYNLGPRISPPRNSPYNLSRSTIDCHRVESKHIPDNYIYKETEKSFWRETTSKVYEGSRYSHGYKSNKDNVLTRNDSEAFDKSSNLNNRSDKVSDDRLNKSQIYTSETSFNEDFHSIQNVDENVSKNIKNVNEKNQECEGQISETNIHLISETNKETLSHDKYMKDDNPQNPDFSVRTMPDKYPSSFRRAERGNKFDKQRFPYDNPSVNNTEKLKDRESLNKDKFQEPNTGMLTMPDNVLSSFKRAEDKNRNQKQNSPCNKSDVCKTEESRKETFVNQNNVHNPDSYVLIMPDNIPSSFRRADKNRNQKQDSPSNRSNVNKTEESKKEKFVNQDSIHNPDSYLLTMPDNVPTSFRRAEDKNENQKHNPPCDKSDVSKTEESRKGTFVNQDNIHNPGSYVLTMPDNIPSSFKIVENKNRNQKQKSPSNRSNVYKTEESRKGAFVNQDNVHNLGSYVLTSPDNMPSSFRKTEDKNRNQKQKSPSNRINVNKTEESRKGTFVNQDNIHNPGSYMLTMPDNIPSSFKIVENKNRNQKQKSQSNRSNVNKTEESRKVTVNQGNVHNPGSHVLTMPDNMPSTFRKAEDTIRNQKQKSPSNRSNVDKTEELRKEKFVNQDNIHNPSSYVLTMPDNIPSSFRIVEKKNRNQKQKLPSNRSNFNKTEELRKGTFVNQDNIYNPISYLSNMPDKVLSSFRGAENKNGNQKQKFPCNISNNMPKSSNKGSVSDGKVPNSNNFLLITMHEKRPSSLTRTETENQISPCSLSEDNQIKKAVNNDKIQEQDTLKLTMSDKLPSSLIKAGKVNKLENVSNVEKAVDLTSSSKHVFSDGKSVKDDKLNEKSSGSTFMDKTTEFPPRRISVMENSKNNNEKLKSSENKNLDMPNSLCDSVVENAESICSLEKAKLSVGQTPSSKSGIGSSSDKKHGLYTPQNVDLQTEDRQKGVPEGSETLLNSENCIQGQIQESGRSSVDQNELEQAVAFLTHNAGGESQESVTPPSQNNSNISSESRVTAPKDFASLWTQMSELFSPTESQTETPSTSRSKAEKLMVLMNQMKGFALGDVVQQLEKQKGS</sequence>
<feature type="compositionally biased region" description="Basic and acidic residues" evidence="1">
    <location>
        <begin position="1093"/>
        <end position="1107"/>
    </location>
</feature>
<feature type="compositionally biased region" description="Polar residues" evidence="1">
    <location>
        <begin position="808"/>
        <end position="818"/>
    </location>
</feature>
<feature type="region of interest" description="Disordered" evidence="1">
    <location>
        <begin position="206"/>
        <end position="261"/>
    </location>
</feature>
<feature type="region of interest" description="Disordered" evidence="1">
    <location>
        <begin position="963"/>
        <end position="999"/>
    </location>
</feature>
<protein>
    <submittedName>
        <fullName evidence="2">Uncharacterized protein</fullName>
    </submittedName>
</protein>
<dbReference type="Proteomes" id="UP000886998">
    <property type="component" value="Unassembled WGS sequence"/>
</dbReference>
<feature type="compositionally biased region" description="Basic residues" evidence="1">
    <location>
        <begin position="18"/>
        <end position="31"/>
    </location>
</feature>
<feature type="compositionally biased region" description="Basic and acidic residues" evidence="1">
    <location>
        <begin position="1135"/>
        <end position="1146"/>
    </location>
</feature>
<feature type="compositionally biased region" description="Basic and acidic residues" evidence="1">
    <location>
        <begin position="246"/>
        <end position="258"/>
    </location>
</feature>
<feature type="compositionally biased region" description="Polar residues" evidence="1">
    <location>
        <begin position="584"/>
        <end position="594"/>
    </location>
</feature>
<feature type="region of interest" description="Disordered" evidence="1">
    <location>
        <begin position="1254"/>
        <end position="1277"/>
    </location>
</feature>
<feature type="compositionally biased region" description="Polar residues" evidence="1">
    <location>
        <begin position="718"/>
        <end position="740"/>
    </location>
</feature>
<feature type="region of interest" description="Disordered" evidence="1">
    <location>
        <begin position="571"/>
        <end position="885"/>
    </location>
</feature>
<feature type="region of interest" description="Disordered" evidence="1">
    <location>
        <begin position="1171"/>
        <end position="1222"/>
    </location>
</feature>
<proteinExistence type="predicted"/>